<dbReference type="AlphaFoldDB" id="A0A0N8H7R0"/>
<reference evidence="2 3" key="1">
    <citation type="submission" date="2015-09" db="EMBL/GenBank/DDBJ databases">
        <title>Draft genome of a European isolate of the apple canker pathogen Neonectria ditissima.</title>
        <authorList>
            <person name="Gomez-Cortecero A."/>
            <person name="Harrison R.J."/>
            <person name="Armitage A.D."/>
        </authorList>
    </citation>
    <scope>NUCLEOTIDE SEQUENCE [LARGE SCALE GENOMIC DNA]</scope>
    <source>
        <strain evidence="2 3">R09/05</strain>
    </source>
</reference>
<dbReference type="EMBL" id="LKCW01000048">
    <property type="protein sequence ID" value="KPM42468.1"/>
    <property type="molecule type" value="Genomic_DNA"/>
</dbReference>
<evidence type="ECO:0000313" key="3">
    <source>
        <dbReference type="Proteomes" id="UP000050424"/>
    </source>
</evidence>
<evidence type="ECO:0000256" key="1">
    <source>
        <dbReference type="SAM" id="MobiDB-lite"/>
    </source>
</evidence>
<keyword evidence="3" id="KW-1185">Reference proteome</keyword>
<comment type="caution">
    <text evidence="2">The sequence shown here is derived from an EMBL/GenBank/DDBJ whole genome shotgun (WGS) entry which is preliminary data.</text>
</comment>
<feature type="region of interest" description="Disordered" evidence="1">
    <location>
        <begin position="1"/>
        <end position="49"/>
    </location>
</feature>
<gene>
    <name evidence="2" type="ORF">AK830_g4112</name>
</gene>
<organism evidence="2 3">
    <name type="scientific">Neonectria ditissima</name>
    <dbReference type="NCBI Taxonomy" id="78410"/>
    <lineage>
        <taxon>Eukaryota</taxon>
        <taxon>Fungi</taxon>
        <taxon>Dikarya</taxon>
        <taxon>Ascomycota</taxon>
        <taxon>Pezizomycotina</taxon>
        <taxon>Sordariomycetes</taxon>
        <taxon>Hypocreomycetidae</taxon>
        <taxon>Hypocreales</taxon>
        <taxon>Nectriaceae</taxon>
        <taxon>Neonectria</taxon>
    </lineage>
</organism>
<evidence type="ECO:0000313" key="2">
    <source>
        <dbReference type="EMBL" id="KPM42468.1"/>
    </source>
</evidence>
<protein>
    <submittedName>
        <fullName evidence="2">Uncharacterized protein</fullName>
    </submittedName>
</protein>
<feature type="compositionally biased region" description="Polar residues" evidence="1">
    <location>
        <begin position="7"/>
        <end position="23"/>
    </location>
</feature>
<dbReference type="Proteomes" id="UP000050424">
    <property type="component" value="Unassembled WGS sequence"/>
</dbReference>
<accession>A0A0N8H7R0</accession>
<sequence>MDKSEKNSGLSSNEVGAPSSESSQIRKLDQSAVERNLQPHITPPTDIRLDESGWREPLQAMLVEGVGWVRFTSVKSIETVGQVGSTESVLVGWLESVGLIRWIKSVGWVKDEHPYDPFYGR</sequence>
<proteinExistence type="predicted"/>
<name>A0A0N8H7R0_9HYPO</name>